<gene>
    <name evidence="2" type="ORF">UFOVP953_42</name>
</gene>
<proteinExistence type="predicted"/>
<keyword evidence="2" id="KW-0540">Nuclease</keyword>
<dbReference type="PANTHER" id="PTHR46609:SF8">
    <property type="entry name" value="YQAJ VIRAL RECOMBINASE DOMAIN-CONTAINING PROTEIN"/>
    <property type="match status" value="1"/>
</dbReference>
<dbReference type="NCBIfam" id="TIGR03033">
    <property type="entry name" value="phage_rel_nuc"/>
    <property type="match status" value="1"/>
</dbReference>
<accession>A0A6J5PN07</accession>
<feature type="domain" description="YqaJ viral recombinase" evidence="1">
    <location>
        <begin position="12"/>
        <end position="151"/>
    </location>
</feature>
<protein>
    <submittedName>
        <fullName evidence="2">Phage_rel_nuc, putative phage-type endonuclease</fullName>
    </submittedName>
</protein>
<evidence type="ECO:0000259" key="1">
    <source>
        <dbReference type="Pfam" id="PF09588"/>
    </source>
</evidence>
<dbReference type="EMBL" id="LR796899">
    <property type="protein sequence ID" value="CAB4173239.1"/>
    <property type="molecule type" value="Genomic_DNA"/>
</dbReference>
<dbReference type="PANTHER" id="PTHR46609">
    <property type="entry name" value="EXONUCLEASE, PHAGE-TYPE/RECB, C-TERMINAL DOMAIN-CONTAINING PROTEIN"/>
    <property type="match status" value="1"/>
</dbReference>
<keyword evidence="2" id="KW-0378">Hydrolase</keyword>
<dbReference type="Gene3D" id="3.90.320.10">
    <property type="match status" value="1"/>
</dbReference>
<dbReference type="InterPro" id="IPR019080">
    <property type="entry name" value="YqaJ_viral_recombinase"/>
</dbReference>
<dbReference type="InterPro" id="IPR017482">
    <property type="entry name" value="Lambda-type_endonuclease"/>
</dbReference>
<dbReference type="Pfam" id="PF09588">
    <property type="entry name" value="YqaJ"/>
    <property type="match status" value="1"/>
</dbReference>
<dbReference type="SUPFAM" id="SSF52980">
    <property type="entry name" value="Restriction endonuclease-like"/>
    <property type="match status" value="1"/>
</dbReference>
<keyword evidence="2" id="KW-0255">Endonuclease</keyword>
<sequence>MKLLSIMQGTPEWLAARAGKVTASRINDVMAAKTTAAYRDYKAQIVAEILTGVPQESGFVNDYMRWGTEQEKFARAEYEMFCAWTVDEVGLVIHPTIEQGAASPDGLVSTDGLVEIKCPKTSTHLQTLVDKKQPRQHENQMLWQMTCTGRQWCDFVSYDPRLPDDLQLFVHRFDRDDMRIAEIEAAVTQFLTEVNEMIDKIKEKK</sequence>
<organism evidence="2">
    <name type="scientific">uncultured Caudovirales phage</name>
    <dbReference type="NCBI Taxonomy" id="2100421"/>
    <lineage>
        <taxon>Viruses</taxon>
        <taxon>Duplodnaviria</taxon>
        <taxon>Heunggongvirae</taxon>
        <taxon>Uroviricota</taxon>
        <taxon>Caudoviricetes</taxon>
        <taxon>Peduoviridae</taxon>
        <taxon>Maltschvirus</taxon>
        <taxon>Maltschvirus maltsch</taxon>
    </lineage>
</organism>
<dbReference type="InterPro" id="IPR051703">
    <property type="entry name" value="NF-kappa-B_Signaling_Reg"/>
</dbReference>
<dbReference type="InterPro" id="IPR011604">
    <property type="entry name" value="PDDEXK-like_dom_sf"/>
</dbReference>
<evidence type="ECO:0000313" key="2">
    <source>
        <dbReference type="EMBL" id="CAB4173239.1"/>
    </source>
</evidence>
<name>A0A6J5PN07_9CAUD</name>
<dbReference type="GO" id="GO:0004519">
    <property type="term" value="F:endonuclease activity"/>
    <property type="evidence" value="ECO:0007669"/>
    <property type="project" value="UniProtKB-KW"/>
</dbReference>
<reference evidence="2" key="1">
    <citation type="submission" date="2020-05" db="EMBL/GenBank/DDBJ databases">
        <authorList>
            <person name="Chiriac C."/>
            <person name="Salcher M."/>
            <person name="Ghai R."/>
            <person name="Kavagutti S V."/>
        </authorList>
    </citation>
    <scope>NUCLEOTIDE SEQUENCE</scope>
</reference>
<dbReference type="InterPro" id="IPR011335">
    <property type="entry name" value="Restrct_endonuc-II-like"/>
</dbReference>
<dbReference type="CDD" id="cd22343">
    <property type="entry name" value="PDDEXK_lambda_exonuclease-like"/>
    <property type="match status" value="1"/>
</dbReference>